<dbReference type="PANTHER" id="PTHR46832:SF1">
    <property type="entry name" value="5'-METHYLTHIOADENOSINE_S-ADENOSYLHOMOCYSTEINE NUCLEOSIDASE"/>
    <property type="match status" value="1"/>
</dbReference>
<proteinExistence type="predicted"/>
<dbReference type="InterPro" id="IPR038763">
    <property type="entry name" value="DHH_sf"/>
</dbReference>
<dbReference type="Pfam" id="PF01048">
    <property type="entry name" value="PNP_UDP_1"/>
    <property type="match status" value="1"/>
</dbReference>
<evidence type="ECO:0008006" key="4">
    <source>
        <dbReference type="Google" id="ProtNLM"/>
    </source>
</evidence>
<dbReference type="InterPro" id="IPR001667">
    <property type="entry name" value="DDH_dom"/>
</dbReference>
<evidence type="ECO:0000259" key="2">
    <source>
        <dbReference type="Pfam" id="PF01368"/>
    </source>
</evidence>
<accession>A0A0F9BAQ1</accession>
<comment type="caution">
    <text evidence="3">The sequence shown here is derived from an EMBL/GenBank/DDBJ whole genome shotgun (WGS) entry which is preliminary data.</text>
</comment>
<name>A0A0F9BAQ1_9ZZZZ</name>
<evidence type="ECO:0000313" key="3">
    <source>
        <dbReference type="EMBL" id="KKK81496.1"/>
    </source>
</evidence>
<feature type="non-terminal residue" evidence="3">
    <location>
        <position position="384"/>
    </location>
</feature>
<dbReference type="InterPro" id="IPR000845">
    <property type="entry name" value="Nucleoside_phosphorylase_d"/>
</dbReference>
<gene>
    <name evidence="3" type="ORF">LCGC14_2812860</name>
</gene>
<sequence length="384" mass="44058">MEEKIYIIGHKQPDTDSICAPIAYAQYLKQKGKNAVAVKSGEINPETKYVLDYFETEVPETLTDATKKTIILLDHNEKTQSLDNIDKAEIIEVIDHHKIDFQCTSPIYFHNEPIGSTSTIIAKKYFDDKDVNLRCIEIVKDPLGEILTRIEKKKDFIMNLDEDDVLAYFAVNNVSVSHNIIDSYQLRQVKFNILNILKRIIKSIKSKFPNLLPTVKNMHIDASNSFDLLLIFPLKEEFKVFKEICKIQDTITKEGLTYYILELPNSNLSGIAVVLHEMGPTRAGQITEKSLHLFNIRLVVLIGIAGALDEDLKLGDIVVANEVNEFLASSKVEDEGESFKFIYSGEHWRQKFSIDRCIKSFDINYEILFQEWQNTVIQYVEDLI</sequence>
<dbReference type="SUPFAM" id="SSF53167">
    <property type="entry name" value="Purine and uridine phosphorylases"/>
    <property type="match status" value="1"/>
</dbReference>
<dbReference type="InterPro" id="IPR035994">
    <property type="entry name" value="Nucleoside_phosphorylase_sf"/>
</dbReference>
<dbReference type="GO" id="GO:0019284">
    <property type="term" value="P:L-methionine salvage from S-adenosylmethionine"/>
    <property type="evidence" value="ECO:0007669"/>
    <property type="project" value="TreeGrafter"/>
</dbReference>
<dbReference type="AlphaFoldDB" id="A0A0F9BAQ1"/>
<dbReference type="GO" id="GO:0009116">
    <property type="term" value="P:nucleoside metabolic process"/>
    <property type="evidence" value="ECO:0007669"/>
    <property type="project" value="InterPro"/>
</dbReference>
<dbReference type="Pfam" id="PF01368">
    <property type="entry name" value="DHH"/>
    <property type="match status" value="1"/>
</dbReference>
<reference evidence="3" key="1">
    <citation type="journal article" date="2015" name="Nature">
        <title>Complex archaea that bridge the gap between prokaryotes and eukaryotes.</title>
        <authorList>
            <person name="Spang A."/>
            <person name="Saw J.H."/>
            <person name="Jorgensen S.L."/>
            <person name="Zaremba-Niedzwiedzka K."/>
            <person name="Martijn J."/>
            <person name="Lind A.E."/>
            <person name="van Eijk R."/>
            <person name="Schleper C."/>
            <person name="Guy L."/>
            <person name="Ettema T.J."/>
        </authorList>
    </citation>
    <scope>NUCLEOTIDE SEQUENCE</scope>
</reference>
<dbReference type="EMBL" id="LAZR01053097">
    <property type="protein sequence ID" value="KKK81496.1"/>
    <property type="molecule type" value="Genomic_DNA"/>
</dbReference>
<evidence type="ECO:0000259" key="1">
    <source>
        <dbReference type="Pfam" id="PF01048"/>
    </source>
</evidence>
<dbReference type="PANTHER" id="PTHR46832">
    <property type="entry name" value="5'-METHYLTHIOADENOSINE/S-ADENOSYLHOMOCYSTEINE NUCLEOSIDASE"/>
    <property type="match status" value="1"/>
</dbReference>
<dbReference type="GO" id="GO:0005829">
    <property type="term" value="C:cytosol"/>
    <property type="evidence" value="ECO:0007669"/>
    <property type="project" value="TreeGrafter"/>
</dbReference>
<dbReference type="Gene3D" id="3.40.50.1580">
    <property type="entry name" value="Nucleoside phosphorylase domain"/>
    <property type="match status" value="1"/>
</dbReference>
<organism evidence="3">
    <name type="scientific">marine sediment metagenome</name>
    <dbReference type="NCBI Taxonomy" id="412755"/>
    <lineage>
        <taxon>unclassified sequences</taxon>
        <taxon>metagenomes</taxon>
        <taxon>ecological metagenomes</taxon>
    </lineage>
</organism>
<dbReference type="GO" id="GO:0008930">
    <property type="term" value="F:methylthioadenosine nucleosidase activity"/>
    <property type="evidence" value="ECO:0007669"/>
    <property type="project" value="TreeGrafter"/>
</dbReference>
<feature type="domain" description="Nucleoside phosphorylase" evidence="1">
    <location>
        <begin position="234"/>
        <end position="330"/>
    </location>
</feature>
<dbReference type="Gene3D" id="3.90.1640.10">
    <property type="entry name" value="inorganic pyrophosphatase (n-terminal core)"/>
    <property type="match status" value="1"/>
</dbReference>
<feature type="domain" description="DDH" evidence="2">
    <location>
        <begin position="4"/>
        <end position="124"/>
    </location>
</feature>
<dbReference type="SUPFAM" id="SSF64182">
    <property type="entry name" value="DHH phosphoesterases"/>
    <property type="match status" value="1"/>
</dbReference>
<protein>
    <recommendedName>
        <fullName evidence="4">DDH domain-containing protein</fullName>
    </recommendedName>
</protein>
<dbReference type="GO" id="GO:0008782">
    <property type="term" value="F:adenosylhomocysteine nucleosidase activity"/>
    <property type="evidence" value="ECO:0007669"/>
    <property type="project" value="TreeGrafter"/>
</dbReference>